<gene>
    <name evidence="6" type="ORF">LO55_4205</name>
</gene>
<dbReference type="SUPFAM" id="SSF46689">
    <property type="entry name" value="Homeodomain-like"/>
    <property type="match status" value="1"/>
</dbReference>
<dbReference type="Proteomes" id="UP000180246">
    <property type="component" value="Unassembled WGS sequence"/>
</dbReference>
<evidence type="ECO:0000313" key="6">
    <source>
        <dbReference type="EMBL" id="OIJ43170.1"/>
    </source>
</evidence>
<dbReference type="AlphaFoldDB" id="A0A1S2NEE2"/>
<evidence type="ECO:0000256" key="3">
    <source>
        <dbReference type="ARBA" id="ARBA00023163"/>
    </source>
</evidence>
<proteinExistence type="predicted"/>
<evidence type="ECO:0000313" key="7">
    <source>
        <dbReference type="Proteomes" id="UP000180246"/>
    </source>
</evidence>
<dbReference type="RefSeq" id="WP_071362950.1">
    <property type="nucleotide sequence ID" value="NZ_JRYB01000001.1"/>
</dbReference>
<comment type="caution">
    <text evidence="6">The sequence shown here is derived from an EMBL/GenBank/DDBJ whole genome shotgun (WGS) entry which is preliminary data.</text>
</comment>
<dbReference type="Pfam" id="PF12833">
    <property type="entry name" value="HTH_18"/>
    <property type="match status" value="1"/>
</dbReference>
<evidence type="ECO:0000259" key="5">
    <source>
        <dbReference type="PROSITE" id="PS01124"/>
    </source>
</evidence>
<accession>A0A1S2NEE2</accession>
<feature type="domain" description="HTH araC/xylS-type" evidence="5">
    <location>
        <begin position="285"/>
        <end position="385"/>
    </location>
</feature>
<keyword evidence="1" id="KW-0805">Transcription regulation</keyword>
<dbReference type="Gene3D" id="1.10.10.60">
    <property type="entry name" value="Homeodomain-like"/>
    <property type="match status" value="2"/>
</dbReference>
<organism evidence="6 7">
    <name type="scientific">Massilia timonae</name>
    <dbReference type="NCBI Taxonomy" id="47229"/>
    <lineage>
        <taxon>Bacteria</taxon>
        <taxon>Pseudomonadati</taxon>
        <taxon>Pseudomonadota</taxon>
        <taxon>Betaproteobacteria</taxon>
        <taxon>Burkholderiales</taxon>
        <taxon>Oxalobacteraceae</taxon>
        <taxon>Telluria group</taxon>
        <taxon>Massilia</taxon>
    </lineage>
</organism>
<name>A0A1S2NEE2_9BURK</name>
<keyword evidence="4" id="KW-1133">Transmembrane helix</keyword>
<protein>
    <submittedName>
        <fullName evidence="6">Helix-turn-helix domain protein</fullName>
    </submittedName>
</protein>
<dbReference type="SMART" id="SM00342">
    <property type="entry name" value="HTH_ARAC"/>
    <property type="match status" value="1"/>
</dbReference>
<dbReference type="GO" id="GO:0043565">
    <property type="term" value="F:sequence-specific DNA binding"/>
    <property type="evidence" value="ECO:0007669"/>
    <property type="project" value="InterPro"/>
</dbReference>
<sequence>MHAFRQRALLAFLALLALSLVLGIAGYRRSLPEVALLSGPGDGQAAWRVRPDVDASAGGASSVRVLDDGRRLRIALNVASGTAYPYAEANLFFLGPSGEPAHADLTRYASVSFIATCAPKNTLSLVAPTFEEGLSRRGDPASYRAPSSFFSCSEQGSRIELDLTRMETPQWWFAQAGLPLSRQSYRLDQVPKLAIGSTFQTPRDVPLVVDVSSLTLHGRDLRWILAPGVALLLAWAGFGLWLFRAHARALRLELQDKLQKDLPIVAYQQLSLELPLAPRRDREKAAILQAMASRYAEADLDLDAVVQAAGVNRNKVNEILKAELGFTFTGYLNKLRLAEAARLLAEKGSATVSEVAYTVGYNNASYFNKLFKEEYGCTPKAFRASLAGAPGMAPEPDTSGTIASTIRMAHAMAGGAPYAGASPGSPREFDP</sequence>
<dbReference type="GO" id="GO:0003700">
    <property type="term" value="F:DNA-binding transcription factor activity"/>
    <property type="evidence" value="ECO:0007669"/>
    <property type="project" value="InterPro"/>
</dbReference>
<dbReference type="InterPro" id="IPR009057">
    <property type="entry name" value="Homeodomain-like_sf"/>
</dbReference>
<keyword evidence="4" id="KW-0812">Transmembrane</keyword>
<keyword evidence="2" id="KW-0238">DNA-binding</keyword>
<feature type="transmembrane region" description="Helical" evidence="4">
    <location>
        <begin position="223"/>
        <end position="243"/>
    </location>
</feature>
<reference evidence="6 7" key="1">
    <citation type="submission" date="2014-10" db="EMBL/GenBank/DDBJ databases">
        <authorList>
            <person name="Seo M.-J."/>
            <person name="Seok Y.J."/>
            <person name="Cha I.-T."/>
        </authorList>
    </citation>
    <scope>NUCLEOTIDE SEQUENCE [LARGE SCALE GENOMIC DNA]</scope>
    <source>
        <strain evidence="6 7">NEU</strain>
    </source>
</reference>
<keyword evidence="4" id="KW-0472">Membrane</keyword>
<dbReference type="PRINTS" id="PR00032">
    <property type="entry name" value="HTHARAC"/>
</dbReference>
<evidence type="ECO:0000256" key="1">
    <source>
        <dbReference type="ARBA" id="ARBA00023015"/>
    </source>
</evidence>
<dbReference type="PROSITE" id="PS00041">
    <property type="entry name" value="HTH_ARAC_FAMILY_1"/>
    <property type="match status" value="1"/>
</dbReference>
<keyword evidence="3" id="KW-0804">Transcription</keyword>
<dbReference type="InterPro" id="IPR020449">
    <property type="entry name" value="Tscrpt_reg_AraC-type_HTH"/>
</dbReference>
<dbReference type="PROSITE" id="PS01124">
    <property type="entry name" value="HTH_ARAC_FAMILY_2"/>
    <property type="match status" value="1"/>
</dbReference>
<dbReference type="InterPro" id="IPR018062">
    <property type="entry name" value="HTH_AraC-typ_CS"/>
</dbReference>
<dbReference type="PANTHER" id="PTHR43280:SF27">
    <property type="entry name" value="TRANSCRIPTIONAL REGULATOR MTLR"/>
    <property type="match status" value="1"/>
</dbReference>
<dbReference type="EMBL" id="JRYB01000001">
    <property type="protein sequence ID" value="OIJ43170.1"/>
    <property type="molecule type" value="Genomic_DNA"/>
</dbReference>
<evidence type="ECO:0000256" key="4">
    <source>
        <dbReference type="SAM" id="Phobius"/>
    </source>
</evidence>
<evidence type="ECO:0000256" key="2">
    <source>
        <dbReference type="ARBA" id="ARBA00023125"/>
    </source>
</evidence>
<dbReference type="PANTHER" id="PTHR43280">
    <property type="entry name" value="ARAC-FAMILY TRANSCRIPTIONAL REGULATOR"/>
    <property type="match status" value="1"/>
</dbReference>
<dbReference type="InterPro" id="IPR018060">
    <property type="entry name" value="HTH_AraC"/>
</dbReference>